<evidence type="ECO:0000256" key="6">
    <source>
        <dbReference type="ARBA" id="ARBA00023136"/>
    </source>
</evidence>
<keyword evidence="10" id="KW-1185">Reference proteome</keyword>
<evidence type="ECO:0000256" key="5">
    <source>
        <dbReference type="ARBA" id="ARBA00022989"/>
    </source>
</evidence>
<evidence type="ECO:0000256" key="3">
    <source>
        <dbReference type="ARBA" id="ARBA00022475"/>
    </source>
</evidence>
<keyword evidence="4 7" id="KW-0812">Transmembrane</keyword>
<protein>
    <submittedName>
        <fullName evidence="9">Sulfatase-like hydrolase/transferase</fullName>
    </submittedName>
</protein>
<dbReference type="InterPro" id="IPR017850">
    <property type="entry name" value="Alkaline_phosphatase_core_sf"/>
</dbReference>
<evidence type="ECO:0000256" key="2">
    <source>
        <dbReference type="ARBA" id="ARBA00004936"/>
    </source>
</evidence>
<feature type="transmembrane region" description="Helical" evidence="7">
    <location>
        <begin position="92"/>
        <end position="112"/>
    </location>
</feature>
<evidence type="ECO:0000256" key="4">
    <source>
        <dbReference type="ARBA" id="ARBA00022692"/>
    </source>
</evidence>
<feature type="domain" description="Sulfatase N-terminal" evidence="8">
    <location>
        <begin position="299"/>
        <end position="587"/>
    </location>
</feature>
<comment type="pathway">
    <text evidence="2">Cell wall biogenesis; lipoteichoic acid biosynthesis.</text>
</comment>
<dbReference type="PANTHER" id="PTHR47371">
    <property type="entry name" value="LIPOTEICHOIC ACID SYNTHASE"/>
    <property type="match status" value="1"/>
</dbReference>
<comment type="caution">
    <text evidence="9">The sequence shown here is derived from an EMBL/GenBank/DDBJ whole genome shotgun (WGS) entry which is preliminary data.</text>
</comment>
<evidence type="ECO:0000313" key="9">
    <source>
        <dbReference type="EMBL" id="MDV5087702.1"/>
    </source>
</evidence>
<comment type="subcellular location">
    <subcellularLocation>
        <location evidence="1">Cell membrane</location>
        <topology evidence="1">Multi-pass membrane protein</topology>
    </subcellularLocation>
</comment>
<keyword evidence="3" id="KW-1003">Cell membrane</keyword>
<dbReference type="Proteomes" id="UP001272515">
    <property type="component" value="Unassembled WGS sequence"/>
</dbReference>
<dbReference type="InterPro" id="IPR050448">
    <property type="entry name" value="OpgB/LTA_synthase_biosynth"/>
</dbReference>
<dbReference type="InterPro" id="IPR000917">
    <property type="entry name" value="Sulfatase_N"/>
</dbReference>
<evidence type="ECO:0000313" key="10">
    <source>
        <dbReference type="Proteomes" id="UP001272515"/>
    </source>
</evidence>
<evidence type="ECO:0000256" key="1">
    <source>
        <dbReference type="ARBA" id="ARBA00004651"/>
    </source>
</evidence>
<dbReference type="RefSeq" id="WP_317329523.1">
    <property type="nucleotide sequence ID" value="NZ_JAWJZA010000015.1"/>
</dbReference>
<feature type="transmembrane region" description="Helical" evidence="7">
    <location>
        <begin position="146"/>
        <end position="169"/>
    </location>
</feature>
<dbReference type="Pfam" id="PF00884">
    <property type="entry name" value="Sulfatase"/>
    <property type="match status" value="1"/>
</dbReference>
<dbReference type="SUPFAM" id="SSF53649">
    <property type="entry name" value="Alkaline phosphatase-like"/>
    <property type="match status" value="1"/>
</dbReference>
<keyword evidence="5 7" id="KW-1133">Transmembrane helix</keyword>
<feature type="transmembrane region" description="Helical" evidence="7">
    <location>
        <begin position="15"/>
        <end position="35"/>
    </location>
</feature>
<dbReference type="EMBL" id="JAWJZB010000002">
    <property type="protein sequence ID" value="MDV5087702.1"/>
    <property type="molecule type" value="Genomic_DNA"/>
</dbReference>
<gene>
    <name evidence="9" type="ORF">RVY80_02430</name>
</gene>
<dbReference type="CDD" id="cd16015">
    <property type="entry name" value="LTA_synthase"/>
    <property type="match status" value="1"/>
</dbReference>
<proteinExistence type="predicted"/>
<sequence>MGEQFFASIQQNIKLFLYPPILCALFRAVFIYIYSPYDSLKGRWNVVRGAFRYGFWWGMDFNAYVFLIPFVLITLPGLMWPGWETMGDTLRLVAMTVYGLVIYAAFAGKLIFYKHFHDTYNYTIHYGRNAEKHNLVDIFFNQDHGWWILLGFIPVGLLSWFCGAWFLGLPSIAYPALSADWMHYAFNTLLFVGSILGFYWFRYGGTLIHDDKPEWDTIPTLVKEDLFFARATMDDLVALEKAYKQKLHEAYTKSDEELAESITAVIPEAYKHSWQKLDNPLRAFHRVAQGPRIKRPKHIFLLVGESIPQWTLDEMYKPLNICPGLWDFKEDPHTAQVANFLPAGNVSRPSIVSLMSGLYDAGMEINERESFWKEPLPTALAHQMRQLGYKTVYWYGGNASYGNFNHFGTAQGFDQVESASIFCGPDAPKTWVGVYDHVFLETIADRIADMDEPTFHFIYTTSNHGPYKIEDEVLDYDPEVVMPHAPDDVKSDKKRNKMLATYRYADRALFNFVKAMKAAHPDSLFVVTGDHSQLFGELNHTSYLHRDYTLREMFCTVGLVQHPELDQSQIKATIGSHMSIMPTIIEAVAPKGFEYYSIAPSLFEPSPDCIVTPYQWMTDTMMGATRGDYGEEHILSTEPVPQYFNVDNHRADAERWEMLTAWLIKHR</sequence>
<accession>A0ABU3Z728</accession>
<dbReference type="Gene3D" id="3.40.720.10">
    <property type="entry name" value="Alkaline Phosphatase, subunit A"/>
    <property type="match status" value="1"/>
</dbReference>
<organism evidence="9 10">
    <name type="scientific">Veillonella absiana</name>
    <dbReference type="NCBI Taxonomy" id="3079305"/>
    <lineage>
        <taxon>Bacteria</taxon>
        <taxon>Bacillati</taxon>
        <taxon>Bacillota</taxon>
        <taxon>Negativicutes</taxon>
        <taxon>Veillonellales</taxon>
        <taxon>Veillonellaceae</taxon>
        <taxon>Veillonella</taxon>
    </lineage>
</organism>
<feature type="transmembrane region" description="Helical" evidence="7">
    <location>
        <begin position="181"/>
        <end position="201"/>
    </location>
</feature>
<reference evidence="9 10" key="1">
    <citation type="submission" date="2023-10" db="EMBL/GenBank/DDBJ databases">
        <title>Veillonella sp. nov., isolated from a pig farm feces dump.</title>
        <authorList>
            <person name="Chang Y.-H."/>
        </authorList>
    </citation>
    <scope>NUCLEOTIDE SEQUENCE [LARGE SCALE GENOMIC DNA]</scope>
    <source>
        <strain evidence="9 10">YH-vei2233</strain>
    </source>
</reference>
<feature type="transmembrane region" description="Helical" evidence="7">
    <location>
        <begin position="55"/>
        <end position="80"/>
    </location>
</feature>
<dbReference type="PANTHER" id="PTHR47371:SF3">
    <property type="entry name" value="PHOSPHOGLYCEROL TRANSFERASE I"/>
    <property type="match status" value="1"/>
</dbReference>
<keyword evidence="6 7" id="KW-0472">Membrane</keyword>
<evidence type="ECO:0000259" key="8">
    <source>
        <dbReference type="Pfam" id="PF00884"/>
    </source>
</evidence>
<name>A0ABU3Z728_9FIRM</name>
<evidence type="ECO:0000256" key="7">
    <source>
        <dbReference type="SAM" id="Phobius"/>
    </source>
</evidence>